<keyword evidence="6" id="KW-1185">Reference proteome</keyword>
<feature type="transmembrane region" description="Helical" evidence="2">
    <location>
        <begin position="17"/>
        <end position="37"/>
    </location>
</feature>
<dbReference type="SUPFAM" id="SSF55073">
    <property type="entry name" value="Nucleotide cyclase"/>
    <property type="match status" value="1"/>
</dbReference>
<dbReference type="SMART" id="SM00267">
    <property type="entry name" value="GGDEF"/>
    <property type="match status" value="1"/>
</dbReference>
<feature type="domain" description="EAL" evidence="3">
    <location>
        <begin position="453"/>
        <end position="702"/>
    </location>
</feature>
<dbReference type="NCBIfam" id="TIGR00254">
    <property type="entry name" value="GGDEF"/>
    <property type="match status" value="1"/>
</dbReference>
<dbReference type="SMART" id="SM00052">
    <property type="entry name" value="EAL"/>
    <property type="match status" value="1"/>
</dbReference>
<evidence type="ECO:0000256" key="1">
    <source>
        <dbReference type="ARBA" id="ARBA00001946"/>
    </source>
</evidence>
<dbReference type="Gene3D" id="3.30.70.270">
    <property type="match status" value="1"/>
</dbReference>
<evidence type="ECO:0000256" key="2">
    <source>
        <dbReference type="SAM" id="Phobius"/>
    </source>
</evidence>
<dbReference type="CDD" id="cd01948">
    <property type="entry name" value="EAL"/>
    <property type="match status" value="1"/>
</dbReference>
<dbReference type="EMBL" id="SMFQ01000002">
    <property type="protein sequence ID" value="TCJ88819.1"/>
    <property type="molecule type" value="Genomic_DNA"/>
</dbReference>
<dbReference type="InterPro" id="IPR043128">
    <property type="entry name" value="Rev_trsase/Diguanyl_cyclase"/>
</dbReference>
<dbReference type="Pfam" id="PF00563">
    <property type="entry name" value="EAL"/>
    <property type="match status" value="1"/>
</dbReference>
<dbReference type="Pfam" id="PF00990">
    <property type="entry name" value="GGDEF"/>
    <property type="match status" value="1"/>
</dbReference>
<dbReference type="InterPro" id="IPR050706">
    <property type="entry name" value="Cyclic-di-GMP_PDE-like"/>
</dbReference>
<proteinExistence type="predicted"/>
<protein>
    <submittedName>
        <fullName evidence="5">Diguanylate cyclase (GGDEF)-like protein</fullName>
    </submittedName>
</protein>
<dbReference type="GO" id="GO:0071111">
    <property type="term" value="F:cyclic-guanylate-specific phosphodiesterase activity"/>
    <property type="evidence" value="ECO:0007669"/>
    <property type="project" value="InterPro"/>
</dbReference>
<evidence type="ECO:0000313" key="5">
    <source>
        <dbReference type="EMBL" id="TCJ88819.1"/>
    </source>
</evidence>
<gene>
    <name evidence="5" type="ORF">EV695_0679</name>
</gene>
<dbReference type="Gene3D" id="3.20.20.450">
    <property type="entry name" value="EAL domain"/>
    <property type="match status" value="1"/>
</dbReference>
<dbReference type="FunFam" id="3.30.70.270:FF:000001">
    <property type="entry name" value="Diguanylate cyclase domain protein"/>
    <property type="match status" value="1"/>
</dbReference>
<dbReference type="OrthoDB" id="9813913at2"/>
<dbReference type="InterPro" id="IPR029787">
    <property type="entry name" value="Nucleotide_cyclase"/>
</dbReference>
<dbReference type="Pfam" id="PF11845">
    <property type="entry name" value="Tll0287-like"/>
    <property type="match status" value="1"/>
</dbReference>
<comment type="caution">
    <text evidence="5">The sequence shown here is derived from an EMBL/GenBank/DDBJ whole genome shotgun (WGS) entry which is preliminary data.</text>
</comment>
<keyword evidence="2" id="KW-1133">Transmembrane helix</keyword>
<dbReference type="RefSeq" id="WP_131904493.1">
    <property type="nucleotide sequence ID" value="NZ_BAAAFU010000008.1"/>
</dbReference>
<dbReference type="InterPro" id="IPR035919">
    <property type="entry name" value="EAL_sf"/>
</dbReference>
<evidence type="ECO:0000259" key="4">
    <source>
        <dbReference type="PROSITE" id="PS50887"/>
    </source>
</evidence>
<dbReference type="InterPro" id="IPR000160">
    <property type="entry name" value="GGDEF_dom"/>
</dbReference>
<evidence type="ECO:0000259" key="3">
    <source>
        <dbReference type="PROSITE" id="PS50883"/>
    </source>
</evidence>
<keyword evidence="2" id="KW-0812">Transmembrane</keyword>
<organism evidence="5 6">
    <name type="scientific">Cocleimonas flava</name>
    <dbReference type="NCBI Taxonomy" id="634765"/>
    <lineage>
        <taxon>Bacteria</taxon>
        <taxon>Pseudomonadati</taxon>
        <taxon>Pseudomonadota</taxon>
        <taxon>Gammaproteobacteria</taxon>
        <taxon>Thiotrichales</taxon>
        <taxon>Thiotrichaceae</taxon>
        <taxon>Cocleimonas</taxon>
    </lineage>
</organism>
<keyword evidence="2" id="KW-0472">Membrane</keyword>
<dbReference type="PANTHER" id="PTHR33121:SF23">
    <property type="entry name" value="CYCLIC DI-GMP PHOSPHODIESTERASE PDEB"/>
    <property type="match status" value="1"/>
</dbReference>
<dbReference type="PROSITE" id="PS50887">
    <property type="entry name" value="GGDEF"/>
    <property type="match status" value="1"/>
</dbReference>
<sequence>MPLSKLYAPSFSQTTKIVFLVGLLLLVVGVSGYFVMIKSENTIIENQSVSVAEIVARQASAARSVYTSQILDKIKKDEIGFSDRDYHNKHGALPIPAQFLKNMATKASEDAEGLYKYRAVSKWNLDDHQDLNNDFLKDAWSKLEQQDQANPAKAIDWKPIYRVEEFEGKQTLLYLKADPATQVSCVECHNDYEKTEEILERRASQNIVGGKVWKQHQLLGAIFVQIPVDKMHAIASKNSKFTILWILSSLIIGLSGLAYFFSRDLVKARGVTKLLFWQAKHDNLTKLPNRISFEERSRELISESRKKNSTHAMCFLDLDQFKLVNDTCGHATGDDLLCQISEELLKELIKPDMLARLGGDEFGILLTNCSLEEAKVTAKRLCENVKNYHFVKDEHAFDIGASIGVVAINKDSQSVDQLMRAADLACYMAKDNGRNRVQIYRENDEVLNLRKVEMKWVSGISRALKENRIIIYSQKIVAIEIGSNYTHHEILVRLIGDDGEIVPPNEFIPAAERYNLMPKLDLAIIDRSFSALSNKYFKDLSNDGFISINLSGQSLSEADFLVKVKQLMMKHRINPAQVCFEITESAAIANQDLVKRFMKEMKSLNVKFALDDFGTGLSSLTYLKEFPVDYLKIDGSFIKDILTDSVDRTLVEAINDMAHTMGLKTVAEYVESKEILNLLSILNIDYAQGYFIQKPTEVTQKF</sequence>
<dbReference type="InterPro" id="IPR021796">
    <property type="entry name" value="Tll0287-like_dom"/>
</dbReference>
<name>A0A4R1F823_9GAMM</name>
<evidence type="ECO:0000313" key="6">
    <source>
        <dbReference type="Proteomes" id="UP000294887"/>
    </source>
</evidence>
<comment type="cofactor">
    <cofactor evidence="1">
        <name>Mg(2+)</name>
        <dbReference type="ChEBI" id="CHEBI:18420"/>
    </cofactor>
</comment>
<feature type="domain" description="GGDEF" evidence="4">
    <location>
        <begin position="309"/>
        <end position="442"/>
    </location>
</feature>
<dbReference type="PANTHER" id="PTHR33121">
    <property type="entry name" value="CYCLIC DI-GMP PHOSPHODIESTERASE PDEF"/>
    <property type="match status" value="1"/>
</dbReference>
<dbReference type="Proteomes" id="UP000294887">
    <property type="component" value="Unassembled WGS sequence"/>
</dbReference>
<dbReference type="AlphaFoldDB" id="A0A4R1F823"/>
<dbReference type="InterPro" id="IPR001633">
    <property type="entry name" value="EAL_dom"/>
</dbReference>
<feature type="transmembrane region" description="Helical" evidence="2">
    <location>
        <begin position="241"/>
        <end position="261"/>
    </location>
</feature>
<dbReference type="SUPFAM" id="SSF141868">
    <property type="entry name" value="EAL domain-like"/>
    <property type="match status" value="1"/>
</dbReference>
<accession>A0A4R1F823</accession>
<dbReference type="PROSITE" id="PS50883">
    <property type="entry name" value="EAL"/>
    <property type="match status" value="1"/>
</dbReference>
<reference evidence="5 6" key="1">
    <citation type="submission" date="2019-03" db="EMBL/GenBank/DDBJ databases">
        <title>Genomic Encyclopedia of Type Strains, Phase IV (KMG-IV): sequencing the most valuable type-strain genomes for metagenomic binning, comparative biology and taxonomic classification.</title>
        <authorList>
            <person name="Goeker M."/>
        </authorList>
    </citation>
    <scope>NUCLEOTIDE SEQUENCE [LARGE SCALE GENOMIC DNA]</scope>
    <source>
        <strain evidence="5 6">DSM 24830</strain>
    </source>
</reference>
<dbReference type="CDD" id="cd01949">
    <property type="entry name" value="GGDEF"/>
    <property type="match status" value="1"/>
</dbReference>